<dbReference type="InterPro" id="IPR028346">
    <property type="entry name" value="HAUS2"/>
</dbReference>
<evidence type="ECO:0000313" key="2">
    <source>
        <dbReference type="EMBL" id="CAH2329792.1"/>
    </source>
</evidence>
<gene>
    <name evidence="2" type="ORF">PECUL_23A037221</name>
</gene>
<keyword evidence="1" id="KW-0175">Coiled coil</keyword>
<feature type="coiled-coil region" evidence="1">
    <location>
        <begin position="157"/>
        <end position="191"/>
    </location>
</feature>
<accession>A0AAD1TL89</accession>
<evidence type="ECO:0000256" key="1">
    <source>
        <dbReference type="SAM" id="Coils"/>
    </source>
</evidence>
<protein>
    <submittedName>
        <fullName evidence="2">HAUS augmin-like complex subunit 2</fullName>
    </submittedName>
</protein>
<reference evidence="2" key="1">
    <citation type="submission" date="2022-03" db="EMBL/GenBank/DDBJ databases">
        <authorList>
            <person name="Alioto T."/>
            <person name="Alioto T."/>
            <person name="Gomez Garrido J."/>
        </authorList>
    </citation>
    <scope>NUCLEOTIDE SEQUENCE</scope>
</reference>
<dbReference type="GO" id="GO:0007098">
    <property type="term" value="P:centrosome cycle"/>
    <property type="evidence" value="ECO:0007669"/>
    <property type="project" value="InterPro"/>
</dbReference>
<organism evidence="2 3">
    <name type="scientific">Pelobates cultripes</name>
    <name type="common">Western spadefoot toad</name>
    <dbReference type="NCBI Taxonomy" id="61616"/>
    <lineage>
        <taxon>Eukaryota</taxon>
        <taxon>Metazoa</taxon>
        <taxon>Chordata</taxon>
        <taxon>Craniata</taxon>
        <taxon>Vertebrata</taxon>
        <taxon>Euteleostomi</taxon>
        <taxon>Amphibia</taxon>
        <taxon>Batrachia</taxon>
        <taxon>Anura</taxon>
        <taxon>Pelobatoidea</taxon>
        <taxon>Pelobatidae</taxon>
        <taxon>Pelobates</taxon>
    </lineage>
</organism>
<keyword evidence="3" id="KW-1185">Reference proteome</keyword>
<dbReference type="AlphaFoldDB" id="A0AAD1TL89"/>
<dbReference type="Pfam" id="PF15003">
    <property type="entry name" value="HAUS2"/>
    <property type="match status" value="1"/>
</dbReference>
<dbReference type="PANTHER" id="PTHR16039">
    <property type="entry name" value="HAUS AUGMIN-LIKE COMPLEX SUBUNIT 2"/>
    <property type="match status" value="1"/>
</dbReference>
<comment type="caution">
    <text evidence="2">The sequence shown here is derived from an EMBL/GenBank/DDBJ whole genome shotgun (WGS) entry which is preliminary data.</text>
</comment>
<dbReference type="Proteomes" id="UP001295444">
    <property type="component" value="Unassembled WGS sequence"/>
</dbReference>
<dbReference type="PRINTS" id="PR02088">
    <property type="entry name" value="HAUSAUGMINL2"/>
</dbReference>
<proteinExistence type="predicted"/>
<name>A0AAD1TL89_PELCU</name>
<dbReference type="PANTHER" id="PTHR16039:SF1">
    <property type="entry name" value="HAUS AUGMIN-LIKE COMPLEX SUBUNIT 2"/>
    <property type="match status" value="1"/>
</dbReference>
<dbReference type="GO" id="GO:0070652">
    <property type="term" value="C:HAUS complex"/>
    <property type="evidence" value="ECO:0007669"/>
    <property type="project" value="InterPro"/>
</dbReference>
<dbReference type="GO" id="GO:0005813">
    <property type="term" value="C:centrosome"/>
    <property type="evidence" value="ECO:0007669"/>
    <property type="project" value="TreeGrafter"/>
</dbReference>
<dbReference type="EMBL" id="CAKOES020000051">
    <property type="protein sequence ID" value="CAH2329792.1"/>
    <property type="molecule type" value="Genomic_DNA"/>
</dbReference>
<dbReference type="GO" id="GO:0007020">
    <property type="term" value="P:microtubule nucleation"/>
    <property type="evidence" value="ECO:0007669"/>
    <property type="project" value="TreeGrafter"/>
</dbReference>
<dbReference type="InterPro" id="IPR026242">
    <property type="entry name" value="HAUS2_metazoa"/>
</dbReference>
<dbReference type="GO" id="GO:0051225">
    <property type="term" value="P:spindle assembly"/>
    <property type="evidence" value="ECO:0007669"/>
    <property type="project" value="InterPro"/>
</dbReference>
<evidence type="ECO:0000313" key="3">
    <source>
        <dbReference type="Proteomes" id="UP001295444"/>
    </source>
</evidence>
<dbReference type="GO" id="GO:1990498">
    <property type="term" value="C:mitotic spindle microtubule"/>
    <property type="evidence" value="ECO:0007669"/>
    <property type="project" value="TreeGrafter"/>
</dbReference>
<sequence length="225" mass="25657">MAANPWNPTQPSAAALLIEKCLGRGVLTQDVLDQTQKEFSCFSSVDELEKLLEVKAEINQKSLELELLQLQQETADIAHPFFLSQKCQALQVMNSHLEAVLKEKRAMRQRLAKPLCQENLPIEASYHRYASELLSLAVNFIDKLELYLKTIQTIPQLQEQTNNMDNALVRIESLEAEVEELVERILAWREEQYGLLQATYRNSHGAGSRNTNGTTSYLSMENFYP</sequence>